<sequence>MGPIIKVKLFYQAVFLLCLSCGLPCFSAFSVFDFEAPVIFLGEKTDQFGYRVIQTRSGGTSWLVVSAPFANNRTGSLFRCSYDTQKCQSIVLNYAKDIPRISLGVSLAAAEASESKIMACGPTWERRCGQLDYLNGICYILNDFDGNVKKIQPTFQECVFGVDAVILYDDSGSINDDNLRIMKDFFLDLMDSVAGAHVQFAVVQYSSIFTVVFDFTTYNNTREKIKELIHNFGRFRGETFTPSAIVHVVDQVFTVNRGMRPHSKKLLIVLTDGVSNDRRTTFKEATEAANKKGIIRYAIGVGQNFLTAQDELRKIASSNENVFPVESFDALDQLQKQLEDKIFNIEGVPKPLPDALPSSFFEKEFSQGGFSSLLTSEHAVTGAVGAYSWTGGLEEASFGEPPQIKFLNVSIDESYIGYSVALARFHQRTFYITGAPRFQHVGQVLVFESKSGSLIGNIQGQQVGSYFGAELASVDLNEDGNTDLLLIGAPHYYNGSQGGNVHVSSINSTGNLVHLQTLHGVPDNGLGLFGAALAALGDISGDGLTDVAVGAPMENENRGAIYIFLGEADRLKEVHSQRITATSVSPVLQFFGQSIQGRLDLSRDELTDLAIGALGSAVVLRSRPVFTVLTSLRFSSDSIPLDDPDCGSRKISRIDSRGQVSLCFTLTLLSTKWSSGSLKARIDFSLHVDVKQTLPRLMLENETPSFSDSLQIEIMPICINKTLWAQVCLDDSFSPVVLQTKLSVQEQPVVSDRNLRPVLHPETKTSTDIEVPFQKDCGKDGICVPDLSVSFNFSGSKGLKLSPNFILNLTVKLENLGELAYEPAISFHYSSVLSFQGASVFQSNWPLFLACQMHRSQGNDTVRHSSCRFRPPALKGGTRAFLQVSFRSSKGDTWPDKFVYFTIRAQSQNESNVQENNEATGRLPVLHPVNVIVKELQSTAYLNFSTEDPGKKILTHSYEVRNLDSNSTAVNVTFELPLMTKQGFFWNITPSYSNVKNHFSCTPLFTLRTGINRKNVTKAIKRGCQGAVACPKVYCFINSLTEGEWIRFNFSGDFYREDKSLKLKYEIFHVGSEASIRVDETRFFLNEQEGFHFSQITTQIELISPFNPVPIIIGSTIGGIVLLAIIVAVLYKFGFFKRKRAPQMDANAAGAAAPSDQAPATSAAS</sequence>
<keyword evidence="12" id="KW-1015">Disulfide bond</keyword>
<dbReference type="SUPFAM" id="SSF69179">
    <property type="entry name" value="Integrin domains"/>
    <property type="match status" value="2"/>
</dbReference>
<accession>A0AAW1B603</accession>
<keyword evidence="7" id="KW-0106">Calcium</keyword>
<dbReference type="GO" id="GO:0009897">
    <property type="term" value="C:external side of plasma membrane"/>
    <property type="evidence" value="ECO:0007669"/>
    <property type="project" value="TreeGrafter"/>
</dbReference>
<comment type="caution">
    <text evidence="18">The sequence shown here is derived from an EMBL/GenBank/DDBJ whole genome shotgun (WGS) entry which is preliminary data.</text>
</comment>
<keyword evidence="11 16" id="KW-0472">Membrane</keyword>
<keyword evidence="13 16" id="KW-0675">Receptor</keyword>
<keyword evidence="10 16" id="KW-0401">Integrin</keyword>
<dbReference type="SMART" id="SM00327">
    <property type="entry name" value="VWA"/>
    <property type="match status" value="1"/>
</dbReference>
<dbReference type="PROSITE" id="PS50234">
    <property type="entry name" value="VWFA"/>
    <property type="match status" value="1"/>
</dbReference>
<organism evidence="18 19">
    <name type="scientific">Crotalus adamanteus</name>
    <name type="common">Eastern diamondback rattlesnake</name>
    <dbReference type="NCBI Taxonomy" id="8729"/>
    <lineage>
        <taxon>Eukaryota</taxon>
        <taxon>Metazoa</taxon>
        <taxon>Chordata</taxon>
        <taxon>Craniata</taxon>
        <taxon>Vertebrata</taxon>
        <taxon>Euteleostomi</taxon>
        <taxon>Lepidosauria</taxon>
        <taxon>Squamata</taxon>
        <taxon>Bifurcata</taxon>
        <taxon>Unidentata</taxon>
        <taxon>Episquamata</taxon>
        <taxon>Toxicofera</taxon>
        <taxon>Serpentes</taxon>
        <taxon>Colubroidea</taxon>
        <taxon>Viperidae</taxon>
        <taxon>Crotalinae</taxon>
        <taxon>Crotalus</taxon>
    </lineage>
</organism>
<evidence type="ECO:0000256" key="12">
    <source>
        <dbReference type="ARBA" id="ARBA00023157"/>
    </source>
</evidence>
<dbReference type="PRINTS" id="PR01185">
    <property type="entry name" value="INTEGRINA"/>
</dbReference>
<dbReference type="InterPro" id="IPR048285">
    <property type="entry name" value="Integrin_alpha_Ig-like_2"/>
</dbReference>
<feature type="repeat" description="FG-GAP" evidence="15">
    <location>
        <begin position="453"/>
        <end position="513"/>
    </location>
</feature>
<evidence type="ECO:0000313" key="19">
    <source>
        <dbReference type="Proteomes" id="UP001474421"/>
    </source>
</evidence>
<dbReference type="Gene3D" id="3.40.50.410">
    <property type="entry name" value="von Willebrand factor, type A domain"/>
    <property type="match status" value="1"/>
</dbReference>
<dbReference type="SUPFAM" id="SSF69318">
    <property type="entry name" value="Integrin alpha N-terminal domain"/>
    <property type="match status" value="1"/>
</dbReference>
<dbReference type="Gene3D" id="2.60.40.1460">
    <property type="entry name" value="Integrin domains. Chain A, domain 2"/>
    <property type="match status" value="1"/>
</dbReference>
<dbReference type="AlphaFoldDB" id="A0AAW1B603"/>
<comment type="similarity">
    <text evidence="2 16">Belongs to the integrin alpha chain family.</text>
</comment>
<feature type="domain" description="VWFA" evidence="17">
    <location>
        <begin position="163"/>
        <end position="338"/>
    </location>
</feature>
<evidence type="ECO:0000256" key="11">
    <source>
        <dbReference type="ARBA" id="ARBA00023136"/>
    </source>
</evidence>
<dbReference type="InterPro" id="IPR002035">
    <property type="entry name" value="VWF_A"/>
</dbReference>
<dbReference type="InterPro" id="IPR048633">
    <property type="entry name" value="ITGAX-like_Ig_3"/>
</dbReference>
<evidence type="ECO:0000256" key="10">
    <source>
        <dbReference type="ARBA" id="ARBA00023037"/>
    </source>
</evidence>
<evidence type="ECO:0000256" key="5">
    <source>
        <dbReference type="ARBA" id="ARBA00022729"/>
    </source>
</evidence>
<evidence type="ECO:0000256" key="6">
    <source>
        <dbReference type="ARBA" id="ARBA00022737"/>
    </source>
</evidence>
<dbReference type="Pfam" id="PF20805">
    <property type="entry name" value="Integrin_A_Ig_2"/>
    <property type="match status" value="1"/>
</dbReference>
<dbReference type="GO" id="GO:0007229">
    <property type="term" value="P:integrin-mediated signaling pathway"/>
    <property type="evidence" value="ECO:0007669"/>
    <property type="project" value="UniProtKB-KW"/>
</dbReference>
<keyword evidence="6" id="KW-0677">Repeat</keyword>
<dbReference type="Gene3D" id="1.20.5.930">
    <property type="entry name" value="Bicelle-embedded integrin alpha(iib) transmembrane segment"/>
    <property type="match status" value="1"/>
</dbReference>
<dbReference type="Gene3D" id="2.60.40.1530">
    <property type="entry name" value="ntegrin, alpha v. Chain A, domain 4"/>
    <property type="match status" value="1"/>
</dbReference>
<dbReference type="GO" id="GO:0008305">
    <property type="term" value="C:integrin complex"/>
    <property type="evidence" value="ECO:0007669"/>
    <property type="project" value="InterPro"/>
</dbReference>
<dbReference type="Gene3D" id="2.130.10.130">
    <property type="entry name" value="Integrin alpha, N-terminal"/>
    <property type="match status" value="1"/>
</dbReference>
<feature type="repeat" description="FG-GAP" evidence="15">
    <location>
        <begin position="516"/>
        <end position="573"/>
    </location>
</feature>
<feature type="repeat" description="FG-GAP" evidence="15">
    <location>
        <begin position="577"/>
        <end position="637"/>
    </location>
</feature>
<dbReference type="InterPro" id="IPR013649">
    <property type="entry name" value="Integrin_alpha_Ig-like_1"/>
</dbReference>
<dbReference type="EMBL" id="JAOTOJ010000008">
    <property type="protein sequence ID" value="KAK9397610.1"/>
    <property type="molecule type" value="Genomic_DNA"/>
</dbReference>
<dbReference type="GO" id="GO:0098609">
    <property type="term" value="P:cell-cell adhesion"/>
    <property type="evidence" value="ECO:0007669"/>
    <property type="project" value="TreeGrafter"/>
</dbReference>
<dbReference type="InterPro" id="IPR028994">
    <property type="entry name" value="Integrin_alpha_N"/>
</dbReference>
<evidence type="ECO:0000256" key="14">
    <source>
        <dbReference type="ARBA" id="ARBA00023180"/>
    </source>
</evidence>
<dbReference type="Pfam" id="PF00092">
    <property type="entry name" value="VWA"/>
    <property type="match status" value="1"/>
</dbReference>
<dbReference type="PROSITE" id="PS51470">
    <property type="entry name" value="FG_GAP"/>
    <property type="match status" value="3"/>
</dbReference>
<dbReference type="PRINTS" id="PR00453">
    <property type="entry name" value="VWFADOMAIN"/>
</dbReference>
<dbReference type="InterPro" id="IPR018184">
    <property type="entry name" value="Integrin_alpha_C_CS"/>
</dbReference>
<dbReference type="GO" id="GO:0033627">
    <property type="term" value="P:cell adhesion mediated by integrin"/>
    <property type="evidence" value="ECO:0007669"/>
    <property type="project" value="TreeGrafter"/>
</dbReference>
<gene>
    <name evidence="18" type="ORF">NXF25_020971</name>
</gene>
<name>A0AAW1B603_CROAD</name>
<evidence type="ECO:0000256" key="1">
    <source>
        <dbReference type="ARBA" id="ARBA00004479"/>
    </source>
</evidence>
<feature type="transmembrane region" description="Helical" evidence="16">
    <location>
        <begin position="1109"/>
        <end position="1131"/>
    </location>
</feature>
<keyword evidence="4" id="KW-0479">Metal-binding</keyword>
<evidence type="ECO:0000256" key="8">
    <source>
        <dbReference type="ARBA" id="ARBA00022889"/>
    </source>
</evidence>
<evidence type="ECO:0000259" key="17">
    <source>
        <dbReference type="PROSITE" id="PS50234"/>
    </source>
</evidence>
<dbReference type="Pfam" id="PF01839">
    <property type="entry name" value="FG-GAP"/>
    <property type="match status" value="2"/>
</dbReference>
<keyword evidence="19" id="KW-1185">Reference proteome</keyword>
<dbReference type="Pfam" id="PF21520">
    <property type="entry name" value="ITGAX-like_Ig_3"/>
    <property type="match status" value="1"/>
</dbReference>
<dbReference type="PANTHER" id="PTHR23220">
    <property type="entry name" value="INTEGRIN ALPHA"/>
    <property type="match status" value="1"/>
</dbReference>
<dbReference type="InterPro" id="IPR000413">
    <property type="entry name" value="Integrin_alpha"/>
</dbReference>
<dbReference type="InterPro" id="IPR036465">
    <property type="entry name" value="vWFA_dom_sf"/>
</dbReference>
<protein>
    <submittedName>
        <fullName evidence="18">Integrin alpha-M-like</fullName>
    </submittedName>
</protein>
<dbReference type="GO" id="GO:0007160">
    <property type="term" value="P:cell-matrix adhesion"/>
    <property type="evidence" value="ECO:0007669"/>
    <property type="project" value="TreeGrafter"/>
</dbReference>
<keyword evidence="3 16" id="KW-0812">Transmembrane</keyword>
<evidence type="ECO:0000313" key="18">
    <source>
        <dbReference type="EMBL" id="KAK9397610.1"/>
    </source>
</evidence>
<evidence type="ECO:0000256" key="3">
    <source>
        <dbReference type="ARBA" id="ARBA00022692"/>
    </source>
</evidence>
<keyword evidence="14" id="KW-0325">Glycoprotein</keyword>
<keyword evidence="9 16" id="KW-1133">Transmembrane helix</keyword>
<proteinExistence type="inferred from homology"/>
<dbReference type="GO" id="GO:0046872">
    <property type="term" value="F:metal ion binding"/>
    <property type="evidence" value="ECO:0007669"/>
    <property type="project" value="UniProtKB-KW"/>
</dbReference>
<evidence type="ECO:0000256" key="2">
    <source>
        <dbReference type="ARBA" id="ARBA00008054"/>
    </source>
</evidence>
<dbReference type="InterPro" id="IPR032695">
    <property type="entry name" value="Integrin_dom_sf"/>
</dbReference>
<evidence type="ECO:0000256" key="16">
    <source>
        <dbReference type="RuleBase" id="RU003762"/>
    </source>
</evidence>
<dbReference type="Pfam" id="PF08441">
    <property type="entry name" value="Integrin_A_Ig_1"/>
    <property type="match status" value="1"/>
</dbReference>
<evidence type="ECO:0000256" key="4">
    <source>
        <dbReference type="ARBA" id="ARBA00022723"/>
    </source>
</evidence>
<dbReference type="SUPFAM" id="SSF53300">
    <property type="entry name" value="vWA-like"/>
    <property type="match status" value="1"/>
</dbReference>
<evidence type="ECO:0000256" key="9">
    <source>
        <dbReference type="ARBA" id="ARBA00022989"/>
    </source>
</evidence>
<dbReference type="Gene3D" id="2.60.40.1510">
    <property type="entry name" value="ntegrin, alpha v. Chain A, domain 3"/>
    <property type="match status" value="1"/>
</dbReference>
<dbReference type="Proteomes" id="UP001474421">
    <property type="component" value="Unassembled WGS sequence"/>
</dbReference>
<evidence type="ECO:0000256" key="15">
    <source>
        <dbReference type="PROSITE-ProRule" id="PRU00803"/>
    </source>
</evidence>
<keyword evidence="8 16" id="KW-0130">Cell adhesion</keyword>
<evidence type="ECO:0000256" key="13">
    <source>
        <dbReference type="ARBA" id="ARBA00023170"/>
    </source>
</evidence>
<dbReference type="PROSITE" id="PS00242">
    <property type="entry name" value="INTEGRIN_ALPHA"/>
    <property type="match status" value="1"/>
</dbReference>
<dbReference type="SMART" id="SM00191">
    <property type="entry name" value="Int_alpha"/>
    <property type="match status" value="5"/>
</dbReference>
<evidence type="ECO:0000256" key="7">
    <source>
        <dbReference type="ARBA" id="ARBA00022837"/>
    </source>
</evidence>
<keyword evidence="5" id="KW-0732">Signal</keyword>
<dbReference type="InterPro" id="IPR013519">
    <property type="entry name" value="Int_alpha_beta-p"/>
</dbReference>
<dbReference type="GO" id="GO:0005178">
    <property type="term" value="F:integrin binding"/>
    <property type="evidence" value="ECO:0007669"/>
    <property type="project" value="TreeGrafter"/>
</dbReference>
<reference evidence="18 19" key="1">
    <citation type="journal article" date="2024" name="Proc. Natl. Acad. Sci. U.S.A.">
        <title>The genetic regulatory architecture and epigenomic basis for age-related changes in rattlesnake venom.</title>
        <authorList>
            <person name="Hogan M.P."/>
            <person name="Holding M.L."/>
            <person name="Nystrom G.S."/>
            <person name="Colston T.J."/>
            <person name="Bartlett D.A."/>
            <person name="Mason A.J."/>
            <person name="Ellsworth S.A."/>
            <person name="Rautsaw R.M."/>
            <person name="Lawrence K.C."/>
            <person name="Strickland J.L."/>
            <person name="He B."/>
            <person name="Fraser P."/>
            <person name="Margres M.J."/>
            <person name="Gilbert D.M."/>
            <person name="Gibbs H.L."/>
            <person name="Parkinson C.L."/>
            <person name="Rokyta D.R."/>
        </authorList>
    </citation>
    <scope>NUCLEOTIDE SEQUENCE [LARGE SCALE GENOMIC DNA]</scope>
    <source>
        <strain evidence="18">DRR0105</strain>
    </source>
</reference>
<dbReference type="PANTHER" id="PTHR23220:SF118">
    <property type="entry name" value="INTEGRIN ALPHA-X"/>
    <property type="match status" value="1"/>
</dbReference>
<comment type="subcellular location">
    <subcellularLocation>
        <location evidence="1 16">Membrane</location>
        <topology evidence="1 16">Single-pass type I membrane protein</topology>
    </subcellularLocation>
</comment>
<dbReference type="InterPro" id="IPR013517">
    <property type="entry name" value="FG-GAP"/>
</dbReference>